<feature type="domain" description="WH1" evidence="2">
    <location>
        <begin position="8"/>
        <end position="126"/>
    </location>
</feature>
<evidence type="ECO:0000256" key="1">
    <source>
        <dbReference type="SAM" id="MobiDB-lite"/>
    </source>
</evidence>
<accession>A0A0D7AXV5</accession>
<evidence type="ECO:0000259" key="2">
    <source>
        <dbReference type="PROSITE" id="PS50229"/>
    </source>
</evidence>
<reference evidence="3 4" key="1">
    <citation type="journal article" date="2015" name="Fungal Genet. Biol.">
        <title>Evolution of novel wood decay mechanisms in Agaricales revealed by the genome sequences of Fistulina hepatica and Cylindrobasidium torrendii.</title>
        <authorList>
            <person name="Floudas D."/>
            <person name="Held B.W."/>
            <person name="Riley R."/>
            <person name="Nagy L.G."/>
            <person name="Koehler G."/>
            <person name="Ransdell A.S."/>
            <person name="Younus H."/>
            <person name="Chow J."/>
            <person name="Chiniquy J."/>
            <person name="Lipzen A."/>
            <person name="Tritt A."/>
            <person name="Sun H."/>
            <person name="Haridas S."/>
            <person name="LaButti K."/>
            <person name="Ohm R.A."/>
            <person name="Kues U."/>
            <person name="Blanchette R.A."/>
            <person name="Grigoriev I.V."/>
            <person name="Minto R.E."/>
            <person name="Hibbett D.S."/>
        </authorList>
    </citation>
    <scope>NUCLEOTIDE SEQUENCE [LARGE SCALE GENOMIC DNA]</scope>
    <source>
        <strain evidence="3 4">FP15055 ss-10</strain>
    </source>
</reference>
<dbReference type="Gene3D" id="2.30.29.30">
    <property type="entry name" value="Pleckstrin-homology domain (PH domain)/Phosphotyrosine-binding domain (PTB)"/>
    <property type="match status" value="1"/>
</dbReference>
<dbReference type="AlphaFoldDB" id="A0A0D7AXV5"/>
<dbReference type="InterPro" id="IPR000697">
    <property type="entry name" value="WH1/EVH1_dom"/>
</dbReference>
<feature type="region of interest" description="Disordered" evidence="1">
    <location>
        <begin position="154"/>
        <end position="190"/>
    </location>
</feature>
<proteinExistence type="predicted"/>
<name>A0A0D7AXV5_9AGAR</name>
<evidence type="ECO:0000313" key="4">
    <source>
        <dbReference type="Proteomes" id="UP000054007"/>
    </source>
</evidence>
<dbReference type="OrthoDB" id="8963340at2759"/>
<dbReference type="PROSITE" id="PS50229">
    <property type="entry name" value="WH1"/>
    <property type="match status" value="1"/>
</dbReference>
<protein>
    <recommendedName>
        <fullName evidence="2">WH1 domain-containing protein</fullName>
    </recommendedName>
</protein>
<sequence>MSIRNPPPPTYTSLALSSHNVKIYHTSKDNTTADWKYYGHQGVLVFGRESSLEQEYSFRVFVSNDDGDWSTLWMYKFNADNMTYHSEGAPGFHWFIGRTRKYGISFTDDEDAETFSRTVSEYTAPSLHTVDSRSTKQYSRRTLPKFGSLTSGSVFSLHLPSTPPNTRTTTEPSPPKRAGSRIWNAFKKKQ</sequence>
<dbReference type="Pfam" id="PF00568">
    <property type="entry name" value="WH1"/>
    <property type="match status" value="1"/>
</dbReference>
<evidence type="ECO:0000313" key="3">
    <source>
        <dbReference type="EMBL" id="KIY62111.1"/>
    </source>
</evidence>
<keyword evidence="4" id="KW-1185">Reference proteome</keyword>
<dbReference type="STRING" id="1314674.A0A0D7AXV5"/>
<dbReference type="InterPro" id="IPR011993">
    <property type="entry name" value="PH-like_dom_sf"/>
</dbReference>
<dbReference type="SUPFAM" id="SSF50729">
    <property type="entry name" value="PH domain-like"/>
    <property type="match status" value="1"/>
</dbReference>
<dbReference type="EMBL" id="KN880823">
    <property type="protein sequence ID" value="KIY62111.1"/>
    <property type="molecule type" value="Genomic_DNA"/>
</dbReference>
<gene>
    <name evidence="3" type="ORF">CYLTODRAFT_427156</name>
</gene>
<organism evidence="3 4">
    <name type="scientific">Cylindrobasidium torrendii FP15055 ss-10</name>
    <dbReference type="NCBI Taxonomy" id="1314674"/>
    <lineage>
        <taxon>Eukaryota</taxon>
        <taxon>Fungi</taxon>
        <taxon>Dikarya</taxon>
        <taxon>Basidiomycota</taxon>
        <taxon>Agaricomycotina</taxon>
        <taxon>Agaricomycetes</taxon>
        <taxon>Agaricomycetidae</taxon>
        <taxon>Agaricales</taxon>
        <taxon>Marasmiineae</taxon>
        <taxon>Physalacriaceae</taxon>
        <taxon>Cylindrobasidium</taxon>
    </lineage>
</organism>
<dbReference type="Proteomes" id="UP000054007">
    <property type="component" value="Unassembled WGS sequence"/>
</dbReference>